<proteinExistence type="predicted"/>
<accession>A0A120N6W4</accession>
<dbReference type="KEGG" id="mema:MMAB1_3471"/>
<reference evidence="1 2" key="1">
    <citation type="submission" date="2016-01" db="EMBL/GenBank/DDBJ databases">
        <authorList>
            <person name="Manzoor S."/>
        </authorList>
    </citation>
    <scope>NUCLEOTIDE SEQUENCE [LARGE SCALE GENOMIC DNA]</scope>
    <source>
        <strain evidence="1">Methanoculleus sp MAB1</strain>
    </source>
</reference>
<name>A0A120N6W4_9EURY</name>
<organism evidence="1 2">
    <name type="scientific">Methanoculleus bourgensis</name>
    <dbReference type="NCBI Taxonomy" id="83986"/>
    <lineage>
        <taxon>Archaea</taxon>
        <taxon>Methanobacteriati</taxon>
        <taxon>Methanobacteriota</taxon>
        <taxon>Stenosarchaea group</taxon>
        <taxon>Methanomicrobia</taxon>
        <taxon>Methanomicrobiales</taxon>
        <taxon>Methanomicrobiaceae</taxon>
        <taxon>Methanoculleus</taxon>
    </lineage>
</organism>
<dbReference type="Proteomes" id="UP000069850">
    <property type="component" value="Chromosome 1"/>
</dbReference>
<evidence type="ECO:0000313" key="1">
    <source>
        <dbReference type="EMBL" id="CVK34684.1"/>
    </source>
</evidence>
<gene>
    <name evidence="1" type="ORF">MMAB1_3471</name>
</gene>
<dbReference type="AlphaFoldDB" id="A0A120N6W4"/>
<sequence>MRGPEVGSGKRCRIRNPGEAFQLTFPMKTAQVWRVGESWLCFIVSRAWLPYGGRGRAPRKIRCNGLVEHFI</sequence>
<dbReference type="EMBL" id="LT158599">
    <property type="protein sequence ID" value="CVK34684.1"/>
    <property type="molecule type" value="Genomic_DNA"/>
</dbReference>
<protein>
    <submittedName>
        <fullName evidence="1">Uncharacterized protein</fullName>
    </submittedName>
</protein>
<evidence type="ECO:0000313" key="2">
    <source>
        <dbReference type="Proteomes" id="UP000069850"/>
    </source>
</evidence>